<protein>
    <recommendedName>
        <fullName evidence="2">site-specific DNA-methyltransferase (adenine-specific)</fullName>
        <ecNumber evidence="2">2.1.1.72</ecNumber>
    </recommendedName>
</protein>
<evidence type="ECO:0000256" key="2">
    <source>
        <dbReference type="ARBA" id="ARBA00011900"/>
    </source>
</evidence>
<dbReference type="STRING" id="1458275.AZ34_11785"/>
<feature type="binding site" evidence="7">
    <location>
        <position position="53"/>
    </location>
    <ligand>
        <name>S-adenosyl-L-methionine</name>
        <dbReference type="ChEBI" id="CHEBI:59789"/>
    </ligand>
</feature>
<dbReference type="InterPro" id="IPR012327">
    <property type="entry name" value="MeTrfase_D12"/>
</dbReference>
<dbReference type="RefSeq" id="WP_035608180.1">
    <property type="nucleotide sequence ID" value="NZ_JEMG01000001.1"/>
</dbReference>
<reference evidence="8 9" key="1">
    <citation type="submission" date="2014-02" db="EMBL/GenBank/DDBJ databases">
        <title>Draft Genome of Hylemonella gracilis isolated from the Niagara River.</title>
        <authorList>
            <person name="Pawlowski D.R."/>
            <person name="Koudelka G.B."/>
        </authorList>
    </citation>
    <scope>NUCLEOTIDE SEQUENCE [LARGE SCALE GENOMIC DNA]</scope>
    <source>
        <strain evidence="8 9">Niagara R</strain>
    </source>
</reference>
<organism evidence="8 9">
    <name type="scientific">Hylemonella gracilis str. Niagara R</name>
    <dbReference type="NCBI Taxonomy" id="1458275"/>
    <lineage>
        <taxon>Bacteria</taxon>
        <taxon>Pseudomonadati</taxon>
        <taxon>Pseudomonadota</taxon>
        <taxon>Betaproteobacteria</taxon>
        <taxon>Burkholderiales</taxon>
        <taxon>Comamonadaceae</taxon>
        <taxon>Hylemonella</taxon>
    </lineage>
</organism>
<keyword evidence="4" id="KW-0808">Transferase</keyword>
<keyword evidence="3" id="KW-0489">Methyltransferase</keyword>
<dbReference type="InterPro" id="IPR012263">
    <property type="entry name" value="M_m6A_EcoRV"/>
</dbReference>
<dbReference type="OrthoDB" id="9805629at2"/>
<evidence type="ECO:0000256" key="6">
    <source>
        <dbReference type="ARBA" id="ARBA00047942"/>
    </source>
</evidence>
<dbReference type="PRINTS" id="PR00505">
    <property type="entry name" value="D12N6MTFRASE"/>
</dbReference>
<dbReference type="Gene3D" id="3.40.50.150">
    <property type="entry name" value="Vaccinia Virus protein VP39"/>
    <property type="match status" value="1"/>
</dbReference>
<name>A0A016XJG1_9BURK</name>
<evidence type="ECO:0000256" key="3">
    <source>
        <dbReference type="ARBA" id="ARBA00022603"/>
    </source>
</evidence>
<dbReference type="AlphaFoldDB" id="A0A016XJG1"/>
<dbReference type="GO" id="GO:0032259">
    <property type="term" value="P:methylation"/>
    <property type="evidence" value="ECO:0007669"/>
    <property type="project" value="UniProtKB-KW"/>
</dbReference>
<evidence type="ECO:0000256" key="7">
    <source>
        <dbReference type="PIRSR" id="PIRSR000398-1"/>
    </source>
</evidence>
<evidence type="ECO:0000256" key="5">
    <source>
        <dbReference type="ARBA" id="ARBA00022691"/>
    </source>
</evidence>
<comment type="catalytic activity">
    <reaction evidence="6">
        <text>a 2'-deoxyadenosine in DNA + S-adenosyl-L-methionine = an N(6)-methyl-2'-deoxyadenosine in DNA + S-adenosyl-L-homocysteine + H(+)</text>
        <dbReference type="Rhea" id="RHEA:15197"/>
        <dbReference type="Rhea" id="RHEA-COMP:12418"/>
        <dbReference type="Rhea" id="RHEA-COMP:12419"/>
        <dbReference type="ChEBI" id="CHEBI:15378"/>
        <dbReference type="ChEBI" id="CHEBI:57856"/>
        <dbReference type="ChEBI" id="CHEBI:59789"/>
        <dbReference type="ChEBI" id="CHEBI:90615"/>
        <dbReference type="ChEBI" id="CHEBI:90616"/>
        <dbReference type="EC" id="2.1.1.72"/>
    </reaction>
</comment>
<dbReference type="EC" id="2.1.1.72" evidence="2"/>
<dbReference type="eggNOG" id="COG0338">
    <property type="taxonomic scope" value="Bacteria"/>
</dbReference>
<keyword evidence="8" id="KW-0378">Hydrolase</keyword>
<dbReference type="PANTHER" id="PTHR30481:SF4">
    <property type="entry name" value="SITE-SPECIFIC DNA-METHYLTRANSFERASE (ADENINE-SPECIFIC)"/>
    <property type="match status" value="1"/>
</dbReference>
<feature type="binding site" evidence="7">
    <location>
        <position position="8"/>
    </location>
    <ligand>
        <name>S-adenosyl-L-methionine</name>
        <dbReference type="ChEBI" id="CHEBI:59789"/>
    </ligand>
</feature>
<dbReference type="GO" id="GO:0004519">
    <property type="term" value="F:endonuclease activity"/>
    <property type="evidence" value="ECO:0007669"/>
    <property type="project" value="UniProtKB-KW"/>
</dbReference>
<dbReference type="GO" id="GO:1904047">
    <property type="term" value="F:S-adenosyl-L-methionine binding"/>
    <property type="evidence" value="ECO:0007669"/>
    <property type="project" value="TreeGrafter"/>
</dbReference>
<keyword evidence="5" id="KW-0949">S-adenosyl-L-methionine</keyword>
<keyword evidence="8" id="KW-0255">Endonuclease</keyword>
<evidence type="ECO:0000313" key="8">
    <source>
        <dbReference type="EMBL" id="EYC51692.1"/>
    </source>
</evidence>
<dbReference type="SUPFAM" id="SSF53335">
    <property type="entry name" value="S-adenosyl-L-methionine-dependent methyltransferases"/>
    <property type="match status" value="1"/>
</dbReference>
<comment type="caution">
    <text evidence="8">The sequence shown here is derived from an EMBL/GenBank/DDBJ whole genome shotgun (WGS) entry which is preliminary data.</text>
</comment>
<dbReference type="PIRSF" id="PIRSF000398">
    <property type="entry name" value="M_m6A_EcoRV"/>
    <property type="match status" value="1"/>
</dbReference>
<dbReference type="GO" id="GO:0009007">
    <property type="term" value="F:site-specific DNA-methyltransferase (adenine-specific) activity"/>
    <property type="evidence" value="ECO:0007669"/>
    <property type="project" value="UniProtKB-EC"/>
</dbReference>
<dbReference type="EMBL" id="JEMG01000001">
    <property type="protein sequence ID" value="EYC51692.1"/>
    <property type="molecule type" value="Genomic_DNA"/>
</dbReference>
<dbReference type="PANTHER" id="PTHR30481">
    <property type="entry name" value="DNA ADENINE METHYLASE"/>
    <property type="match status" value="1"/>
</dbReference>
<evidence type="ECO:0000313" key="9">
    <source>
        <dbReference type="Proteomes" id="UP000023268"/>
    </source>
</evidence>
<dbReference type="GO" id="GO:0006298">
    <property type="term" value="P:mismatch repair"/>
    <property type="evidence" value="ECO:0007669"/>
    <property type="project" value="TreeGrafter"/>
</dbReference>
<feature type="binding site" evidence="7">
    <location>
        <position position="12"/>
    </location>
    <ligand>
        <name>S-adenosyl-L-methionine</name>
        <dbReference type="ChEBI" id="CHEBI:59789"/>
    </ligand>
</feature>
<dbReference type="InterPro" id="IPR029063">
    <property type="entry name" value="SAM-dependent_MTases_sf"/>
</dbReference>
<dbReference type="Pfam" id="PF02086">
    <property type="entry name" value="MethyltransfD12"/>
    <property type="match status" value="1"/>
</dbReference>
<dbReference type="InterPro" id="IPR023095">
    <property type="entry name" value="Ade_MeTrfase_dom_2"/>
</dbReference>
<sequence length="264" mass="30350">MAFPIIPWLGGKRRLAETIIPRFPAHECYVEVFAGGAALYFLRPPAAVEVINDVNGDLVNLYRVVQRHLEEFVRQFKWALSSREIFKWTQDTPPETLTDIQRAARFYYLQHQAFGGKVQGQTWGTATTAPAPTVNLLRLEEDLSAAHLRLHGAYIERLDWQECMRRYDRPHTLFYLDPPYWQTEGYGVPFEWTQYVAMAKLLHEIRGKAVLSLNDHPEIRECFKGLHMETVPISYTVGGGGRAVERTELLIFSWDVIAEPAGLF</sequence>
<evidence type="ECO:0000256" key="1">
    <source>
        <dbReference type="ARBA" id="ARBA00006594"/>
    </source>
</evidence>
<accession>A0A016XJG1</accession>
<evidence type="ECO:0000256" key="4">
    <source>
        <dbReference type="ARBA" id="ARBA00022679"/>
    </source>
</evidence>
<proteinExistence type="inferred from homology"/>
<gene>
    <name evidence="8" type="ORF">AZ34_11785</name>
</gene>
<dbReference type="Proteomes" id="UP000023268">
    <property type="component" value="Unassembled WGS sequence"/>
</dbReference>
<dbReference type="GO" id="GO:0043565">
    <property type="term" value="F:sequence-specific DNA binding"/>
    <property type="evidence" value="ECO:0007669"/>
    <property type="project" value="TreeGrafter"/>
</dbReference>
<comment type="similarity">
    <text evidence="1">Belongs to the N(4)/N(6)-methyltransferase family.</text>
</comment>
<feature type="binding site" evidence="7">
    <location>
        <position position="177"/>
    </location>
    <ligand>
        <name>S-adenosyl-L-methionine</name>
        <dbReference type="ChEBI" id="CHEBI:59789"/>
    </ligand>
</feature>
<keyword evidence="8" id="KW-0540">Nuclease</keyword>
<dbReference type="Gene3D" id="1.10.1020.10">
    <property type="entry name" value="Adenine-specific Methyltransferase, Domain 2"/>
    <property type="match status" value="1"/>
</dbReference>
<dbReference type="GO" id="GO:0009307">
    <property type="term" value="P:DNA restriction-modification system"/>
    <property type="evidence" value="ECO:0007669"/>
    <property type="project" value="InterPro"/>
</dbReference>